<proteinExistence type="predicted"/>
<dbReference type="EMBL" id="LAZR01021940">
    <property type="protein sequence ID" value="KKL83591.1"/>
    <property type="molecule type" value="Genomic_DNA"/>
</dbReference>
<organism evidence="1">
    <name type="scientific">marine sediment metagenome</name>
    <dbReference type="NCBI Taxonomy" id="412755"/>
    <lineage>
        <taxon>unclassified sequences</taxon>
        <taxon>metagenomes</taxon>
        <taxon>ecological metagenomes</taxon>
    </lineage>
</organism>
<name>A0A0F9FZA7_9ZZZZ</name>
<reference evidence="1" key="1">
    <citation type="journal article" date="2015" name="Nature">
        <title>Complex archaea that bridge the gap between prokaryotes and eukaryotes.</title>
        <authorList>
            <person name="Spang A."/>
            <person name="Saw J.H."/>
            <person name="Jorgensen S.L."/>
            <person name="Zaremba-Niedzwiedzka K."/>
            <person name="Martijn J."/>
            <person name="Lind A.E."/>
            <person name="van Eijk R."/>
            <person name="Schleper C."/>
            <person name="Guy L."/>
            <person name="Ettema T.J."/>
        </authorList>
    </citation>
    <scope>NUCLEOTIDE SEQUENCE</scope>
</reference>
<dbReference type="AlphaFoldDB" id="A0A0F9FZA7"/>
<comment type="caution">
    <text evidence="1">The sequence shown here is derived from an EMBL/GenBank/DDBJ whole genome shotgun (WGS) entry which is preliminary data.</text>
</comment>
<gene>
    <name evidence="1" type="ORF">LCGC14_1973190</name>
</gene>
<accession>A0A0F9FZA7</accession>
<sequence length="77" mass="9027">MKLKLELKNNSFSSLDEENQTSHINTLKALLKKTLPYSFHEEGFEKEDLKKTEVFLNENLPIIKWSKINDSKSMRSV</sequence>
<evidence type="ECO:0000313" key="1">
    <source>
        <dbReference type="EMBL" id="KKL83591.1"/>
    </source>
</evidence>
<protein>
    <submittedName>
        <fullName evidence="1">Uncharacterized protein</fullName>
    </submittedName>
</protein>